<accession>A0A6C0CQ14</accession>
<keyword evidence="1" id="KW-1133">Transmembrane helix</keyword>
<keyword evidence="1" id="KW-0472">Membrane</keyword>
<proteinExistence type="predicted"/>
<dbReference type="EMBL" id="MN739467">
    <property type="protein sequence ID" value="QHT06222.1"/>
    <property type="molecule type" value="Genomic_DNA"/>
</dbReference>
<feature type="transmembrane region" description="Helical" evidence="1">
    <location>
        <begin position="72"/>
        <end position="88"/>
    </location>
</feature>
<organism evidence="2">
    <name type="scientific">viral metagenome</name>
    <dbReference type="NCBI Taxonomy" id="1070528"/>
    <lineage>
        <taxon>unclassified sequences</taxon>
        <taxon>metagenomes</taxon>
        <taxon>organismal metagenomes</taxon>
    </lineage>
</organism>
<evidence type="ECO:0000313" key="2">
    <source>
        <dbReference type="EMBL" id="QHT06222.1"/>
    </source>
</evidence>
<evidence type="ECO:0000256" key="1">
    <source>
        <dbReference type="SAM" id="Phobius"/>
    </source>
</evidence>
<name>A0A6C0CQ14_9ZZZZ</name>
<reference evidence="2" key="1">
    <citation type="journal article" date="2020" name="Nature">
        <title>Giant virus diversity and host interactions through global metagenomics.</title>
        <authorList>
            <person name="Schulz F."/>
            <person name="Roux S."/>
            <person name="Paez-Espino D."/>
            <person name="Jungbluth S."/>
            <person name="Walsh D.A."/>
            <person name="Denef V.J."/>
            <person name="McMahon K.D."/>
            <person name="Konstantinidis K.T."/>
            <person name="Eloe-Fadrosh E.A."/>
            <person name="Kyrpides N.C."/>
            <person name="Woyke T."/>
        </authorList>
    </citation>
    <scope>NUCLEOTIDE SEQUENCE</scope>
    <source>
        <strain evidence="2">GVMAG-M-3300021425-30</strain>
    </source>
</reference>
<protein>
    <submittedName>
        <fullName evidence="2">Uncharacterized protein</fullName>
    </submittedName>
</protein>
<feature type="transmembrane region" description="Helical" evidence="1">
    <location>
        <begin position="94"/>
        <end position="111"/>
    </location>
</feature>
<dbReference type="AlphaFoldDB" id="A0A6C0CQ14"/>
<feature type="transmembrane region" description="Helical" evidence="1">
    <location>
        <begin position="33"/>
        <end position="52"/>
    </location>
</feature>
<sequence>MINSKNRVIFFLFGCIGLRLFMAYLPQILPKKYFKVMAAVVTLMGLDFLRLYFTNSRLNAFEAGGKTWWADLRLIHGALLLTAAVYLIQGSKNASIPLLIDVLSGISFYFIRRAKIFN</sequence>
<keyword evidence="1" id="KW-0812">Transmembrane</keyword>